<name>A0A9L0SK67_HORSE</name>
<dbReference type="CDD" id="cd17298">
    <property type="entry name" value="DUF1907"/>
    <property type="match status" value="1"/>
</dbReference>
<sequence length="328" mass="36616">MSLPSKSRCKIFLTSQKAPSCTFPVNVSTPAVLQKGLKDNFADVQVSVVDCPDLTKQPFTFPVRGICGKTRIAEVGGVPYLMPLVNKTKVYDLNKIAKEIKLPGAFILGAGAGPFQTLGFNSEFMPVIQTEGEHKPPVNGSYFAYINPADGGYLLEKYSEKYRDFGCALLANLFASEGRPGKVIEVKAKRRTGKLNFVTCMRQTLENHYGDKPVGMGGTFVIQKGKVKSHIMPAEFSSCPLNSDEEVNKWLHFYEMKAPLVCLPVFVSRDPGFDLRLEHTHFFSHHGEGGHYHYDTTPDIVEYLGYFLPAEFLYRIDQPKETHSFGRD</sequence>
<keyword evidence="4" id="KW-0378">Hydrolase</keyword>
<evidence type="ECO:0000313" key="9">
    <source>
        <dbReference type="Proteomes" id="UP000002281"/>
    </source>
</evidence>
<keyword evidence="9" id="KW-1185">Reference proteome</keyword>
<keyword evidence="5" id="KW-0862">Zinc</keyword>
<evidence type="ECO:0000256" key="6">
    <source>
        <dbReference type="ARBA" id="ARBA00023242"/>
    </source>
</evidence>
<dbReference type="PANTHER" id="PTHR13204">
    <property type="entry name" value="PTD012 PROTEIN"/>
    <property type="match status" value="1"/>
</dbReference>
<dbReference type="Ensembl" id="ENSECAT00000088886.1">
    <property type="protein sequence ID" value="ENSECAP00000074390.1"/>
    <property type="gene ID" value="ENSECAG00000015110.4"/>
</dbReference>
<dbReference type="GeneTree" id="ENSGT00390000017214"/>
<comment type="subcellular location">
    <subcellularLocation>
        <location evidence="1">Nucleus</location>
    </subcellularLocation>
</comment>
<dbReference type="InterPro" id="IPR015021">
    <property type="entry name" value="C11orf54_DUF1907"/>
</dbReference>
<comment type="subunit">
    <text evidence="2">Monomer.</text>
</comment>
<organism evidence="8 9">
    <name type="scientific">Equus caballus</name>
    <name type="common">Horse</name>
    <dbReference type="NCBI Taxonomy" id="9796"/>
    <lineage>
        <taxon>Eukaryota</taxon>
        <taxon>Metazoa</taxon>
        <taxon>Chordata</taxon>
        <taxon>Craniata</taxon>
        <taxon>Vertebrata</taxon>
        <taxon>Euteleostomi</taxon>
        <taxon>Mammalia</taxon>
        <taxon>Eutheria</taxon>
        <taxon>Laurasiatheria</taxon>
        <taxon>Perissodactyla</taxon>
        <taxon>Equidae</taxon>
        <taxon>Equus</taxon>
    </lineage>
</organism>
<dbReference type="Proteomes" id="UP000002281">
    <property type="component" value="Chromosome 7"/>
</dbReference>
<dbReference type="PANTHER" id="PTHR13204:SF1">
    <property type="entry name" value="ESTER HYDROLASE C11ORF54"/>
    <property type="match status" value="1"/>
</dbReference>
<evidence type="ECO:0000256" key="2">
    <source>
        <dbReference type="ARBA" id="ARBA00011245"/>
    </source>
</evidence>
<gene>
    <name evidence="8" type="primary">C11orf54</name>
</gene>
<accession>A0A9L0SK67</accession>
<reference evidence="8 9" key="1">
    <citation type="journal article" date="2009" name="Science">
        <title>Genome sequence, comparative analysis, and population genetics of the domestic horse.</title>
        <authorList>
            <consortium name="Broad Institute Genome Sequencing Platform"/>
            <consortium name="Broad Institute Whole Genome Assembly Team"/>
            <person name="Wade C.M."/>
            <person name="Giulotto E."/>
            <person name="Sigurdsson S."/>
            <person name="Zoli M."/>
            <person name="Gnerre S."/>
            <person name="Imsland F."/>
            <person name="Lear T.L."/>
            <person name="Adelson D.L."/>
            <person name="Bailey E."/>
            <person name="Bellone R.R."/>
            <person name="Bloecker H."/>
            <person name="Distl O."/>
            <person name="Edgar R.C."/>
            <person name="Garber M."/>
            <person name="Leeb T."/>
            <person name="Mauceli E."/>
            <person name="MacLeod J.N."/>
            <person name="Penedo M.C.T."/>
            <person name="Raison J.M."/>
            <person name="Sharpe T."/>
            <person name="Vogel J."/>
            <person name="Andersson L."/>
            <person name="Antczak D.F."/>
            <person name="Biagi T."/>
            <person name="Binns M.M."/>
            <person name="Chowdhary B.P."/>
            <person name="Coleman S.J."/>
            <person name="Della Valle G."/>
            <person name="Fryc S."/>
            <person name="Guerin G."/>
            <person name="Hasegawa T."/>
            <person name="Hill E.W."/>
            <person name="Jurka J."/>
            <person name="Kiialainen A."/>
            <person name="Lindgren G."/>
            <person name="Liu J."/>
            <person name="Magnani E."/>
            <person name="Mickelson J.R."/>
            <person name="Murray J."/>
            <person name="Nergadze S.G."/>
            <person name="Onofrio R."/>
            <person name="Pedroni S."/>
            <person name="Piras M.F."/>
            <person name="Raudsepp T."/>
            <person name="Rocchi M."/>
            <person name="Roeed K.H."/>
            <person name="Ryder O.A."/>
            <person name="Searle S."/>
            <person name="Skow L."/>
            <person name="Swinburne J.E."/>
            <person name="Syvaenen A.C."/>
            <person name="Tozaki T."/>
            <person name="Valberg S.J."/>
            <person name="Vaudin M."/>
            <person name="White J.R."/>
            <person name="Zody M.C."/>
            <person name="Lander E.S."/>
            <person name="Lindblad-Toh K."/>
        </authorList>
    </citation>
    <scope>NUCLEOTIDE SEQUENCE [LARGE SCALE GENOMIC DNA]</scope>
    <source>
        <strain evidence="8 9">Thoroughbred</strain>
    </source>
</reference>
<protein>
    <submittedName>
        <fullName evidence="8">Chromosome 7 C11orf54 homolog</fullName>
    </submittedName>
</protein>
<evidence type="ECO:0000256" key="5">
    <source>
        <dbReference type="ARBA" id="ARBA00022833"/>
    </source>
</evidence>
<dbReference type="SMART" id="SM01168">
    <property type="entry name" value="DUF1907"/>
    <property type="match status" value="1"/>
</dbReference>
<dbReference type="AlphaFoldDB" id="A0A9L0SK67"/>
<dbReference type="SUPFAM" id="SSF117856">
    <property type="entry name" value="AF0104/ALDC/Ptd012-like"/>
    <property type="match status" value="1"/>
</dbReference>
<evidence type="ECO:0000256" key="3">
    <source>
        <dbReference type="ARBA" id="ARBA00022723"/>
    </source>
</evidence>
<dbReference type="GO" id="GO:0016787">
    <property type="term" value="F:hydrolase activity"/>
    <property type="evidence" value="ECO:0007669"/>
    <property type="project" value="UniProtKB-KW"/>
</dbReference>
<reference evidence="8" key="2">
    <citation type="submission" date="2025-08" db="UniProtKB">
        <authorList>
            <consortium name="Ensembl"/>
        </authorList>
    </citation>
    <scope>IDENTIFICATION</scope>
    <source>
        <strain evidence="8">Thoroughbred</strain>
    </source>
</reference>
<dbReference type="Pfam" id="PF08925">
    <property type="entry name" value="DUF1907"/>
    <property type="match status" value="1"/>
</dbReference>
<evidence type="ECO:0000259" key="7">
    <source>
        <dbReference type="SMART" id="SM01168"/>
    </source>
</evidence>
<evidence type="ECO:0007829" key="10">
    <source>
        <dbReference type="PeptideAtlas" id="A0A9L0SK67"/>
    </source>
</evidence>
<feature type="domain" description="DUF1907" evidence="7">
    <location>
        <begin position="32"/>
        <end position="316"/>
    </location>
</feature>
<dbReference type="GO" id="GO:0005634">
    <property type="term" value="C:nucleus"/>
    <property type="evidence" value="ECO:0007669"/>
    <property type="project" value="UniProtKB-SubCell"/>
</dbReference>
<evidence type="ECO:0000313" key="8">
    <source>
        <dbReference type="Ensembl" id="ENSECAP00000074390.1"/>
    </source>
</evidence>
<keyword evidence="3" id="KW-0479">Metal-binding</keyword>
<dbReference type="GO" id="GO:0046872">
    <property type="term" value="F:metal ion binding"/>
    <property type="evidence" value="ECO:0007669"/>
    <property type="project" value="UniProtKB-KW"/>
</dbReference>
<evidence type="ECO:0000256" key="4">
    <source>
        <dbReference type="ARBA" id="ARBA00022801"/>
    </source>
</evidence>
<keyword evidence="6" id="KW-0539">Nucleus</keyword>
<keyword evidence="10" id="KW-1267">Proteomics identification</keyword>
<evidence type="ECO:0000256" key="1">
    <source>
        <dbReference type="ARBA" id="ARBA00004123"/>
    </source>
</evidence>
<reference evidence="8" key="3">
    <citation type="submission" date="2025-09" db="UniProtKB">
        <authorList>
            <consortium name="Ensembl"/>
        </authorList>
    </citation>
    <scope>IDENTIFICATION</scope>
    <source>
        <strain evidence="8">Thoroughbred</strain>
    </source>
</reference>
<proteinExistence type="evidence at protein level"/>